<comment type="caution">
    <text evidence="2">The sequence shown here is derived from an EMBL/GenBank/DDBJ whole genome shotgun (WGS) entry which is preliminary data.</text>
</comment>
<evidence type="ECO:0000256" key="1">
    <source>
        <dbReference type="SAM" id="MobiDB-lite"/>
    </source>
</evidence>
<sequence length="71" mass="7142">MTQHPFPMFATPDEAGTPAVTDGYPAYLLGRRTGARTPSSADDVADRGDTPAGGPAADRVSAAPSAATPRG</sequence>
<proteinExistence type="predicted"/>
<evidence type="ECO:0000313" key="2">
    <source>
        <dbReference type="EMBL" id="MBB6343570.1"/>
    </source>
</evidence>
<name>A0A7X0BVG6_9ACTN</name>
<evidence type="ECO:0000313" key="3">
    <source>
        <dbReference type="Proteomes" id="UP000583800"/>
    </source>
</evidence>
<feature type="compositionally biased region" description="Low complexity" evidence="1">
    <location>
        <begin position="55"/>
        <end position="71"/>
    </location>
</feature>
<accession>A0A7X0BVG6</accession>
<gene>
    <name evidence="2" type="ORF">FHU36_000079</name>
</gene>
<keyword evidence="3" id="KW-1185">Reference proteome</keyword>
<reference evidence="2 3" key="1">
    <citation type="submission" date="2020-08" db="EMBL/GenBank/DDBJ databases">
        <title>Sequencing the genomes of 1000 actinobacteria strains.</title>
        <authorList>
            <person name="Klenk H.-P."/>
        </authorList>
    </citation>
    <scope>NUCLEOTIDE SEQUENCE [LARGE SCALE GENOMIC DNA]</scope>
    <source>
        <strain evidence="2 3">DSM 45913</strain>
    </source>
</reference>
<dbReference type="EMBL" id="JACHJB010000001">
    <property type="protein sequence ID" value="MBB6343570.1"/>
    <property type="molecule type" value="Genomic_DNA"/>
</dbReference>
<organism evidence="2 3">
    <name type="scientific">Nonomuraea muscovyensis</name>
    <dbReference type="NCBI Taxonomy" id="1124761"/>
    <lineage>
        <taxon>Bacteria</taxon>
        <taxon>Bacillati</taxon>
        <taxon>Actinomycetota</taxon>
        <taxon>Actinomycetes</taxon>
        <taxon>Streptosporangiales</taxon>
        <taxon>Streptosporangiaceae</taxon>
        <taxon>Nonomuraea</taxon>
    </lineage>
</organism>
<dbReference type="Proteomes" id="UP000583800">
    <property type="component" value="Unassembled WGS sequence"/>
</dbReference>
<protein>
    <submittedName>
        <fullName evidence="2">Uncharacterized protein</fullName>
    </submittedName>
</protein>
<dbReference type="RefSeq" id="WP_185081821.1">
    <property type="nucleotide sequence ID" value="NZ_JACHJB010000001.1"/>
</dbReference>
<feature type="region of interest" description="Disordered" evidence="1">
    <location>
        <begin position="1"/>
        <end position="71"/>
    </location>
</feature>
<dbReference type="AlphaFoldDB" id="A0A7X0BVG6"/>